<dbReference type="PANTHER" id="PTHR43353:SF5">
    <property type="entry name" value="SUCCINATE-SEMIALDEHYDE DEHYDROGENASE, MITOCHONDRIAL"/>
    <property type="match status" value="1"/>
</dbReference>
<keyword evidence="2 4" id="KW-0560">Oxidoreductase</keyword>
<dbReference type="InterPro" id="IPR016162">
    <property type="entry name" value="Ald_DH_N"/>
</dbReference>
<sequence length="491" mass="52308">MDMPTSPLALLVDAGLLKTQSLIDGHWVDAPGRFAVRDPATGRELAQVANLGAAGAEAAVQAAHRAGPAWRDTTAKQRHAILLRWYQLLTEHREDLARLITAEQGKPLAEARGEVTYGASFVEWFAEQAKRVNGEVLPSFDNARRLMVLRQPIGVCAAITPWNFPLAMITRKVAPALAAGCTVVLKPAEQTPLTALAVAELARRAGVPDGVLNLVTADGAGSIDVGKHFCASELVRHISFTGSTEVGRLLMAQSAPTIKKLALELGGNAPFIVFDDADLDAAVEGAIASKFRNAGQTCVCANRLYVQDGVYDRFLEKFAARVAALKVGNGFEPDSVQGPLIDPAALDKVEKHVDDALALGARLLTGGRRLHGQFYAPTVLADATAHMLCAREETFGPLAPVFRFHTEQEAIDLANGTEFGLAAYFYSTGLGRCFRVAEALQCGMVGVNAGIIATEHVPFGGVKQSGLGREGSALGIEEYVEVKYVCMSGIR</sequence>
<evidence type="ECO:0000313" key="7">
    <source>
        <dbReference type="Proteomes" id="UP001200741"/>
    </source>
</evidence>
<reference evidence="6 7" key="1">
    <citation type="submission" date="2021-12" db="EMBL/GenBank/DDBJ databases">
        <title>Genome seq of P8.</title>
        <authorList>
            <person name="Seo T."/>
        </authorList>
    </citation>
    <scope>NUCLEOTIDE SEQUENCE [LARGE SCALE GENOMIC DNA]</scope>
    <source>
        <strain evidence="6 7">P8</strain>
    </source>
</reference>
<keyword evidence="7" id="KW-1185">Reference proteome</keyword>
<feature type="active site" evidence="3">
    <location>
        <position position="264"/>
    </location>
</feature>
<dbReference type="InterPro" id="IPR016163">
    <property type="entry name" value="Ald_DH_C"/>
</dbReference>
<dbReference type="CDD" id="cd07103">
    <property type="entry name" value="ALDH_F5_SSADH_GabD"/>
    <property type="match status" value="1"/>
</dbReference>
<dbReference type="InterPro" id="IPR016161">
    <property type="entry name" value="Ald_DH/histidinol_DH"/>
</dbReference>
<dbReference type="RefSeq" id="WP_233369619.1">
    <property type="nucleotide sequence ID" value="NZ_JAJTWU010000001.1"/>
</dbReference>
<feature type="domain" description="Aldehyde dehydrogenase" evidence="5">
    <location>
        <begin position="27"/>
        <end position="485"/>
    </location>
</feature>
<proteinExistence type="inferred from homology"/>
<dbReference type="SUPFAM" id="SSF53720">
    <property type="entry name" value="ALDH-like"/>
    <property type="match status" value="1"/>
</dbReference>
<organism evidence="6 7">
    <name type="scientific">Pelomonas cellulosilytica</name>
    <dbReference type="NCBI Taxonomy" id="2906762"/>
    <lineage>
        <taxon>Bacteria</taxon>
        <taxon>Pseudomonadati</taxon>
        <taxon>Pseudomonadota</taxon>
        <taxon>Betaproteobacteria</taxon>
        <taxon>Burkholderiales</taxon>
        <taxon>Sphaerotilaceae</taxon>
        <taxon>Roseateles</taxon>
    </lineage>
</organism>
<dbReference type="InterPro" id="IPR010102">
    <property type="entry name" value="Succ_semiAld_DH"/>
</dbReference>
<dbReference type="Proteomes" id="UP001200741">
    <property type="component" value="Unassembled WGS sequence"/>
</dbReference>
<dbReference type="Gene3D" id="3.40.605.10">
    <property type="entry name" value="Aldehyde Dehydrogenase, Chain A, domain 1"/>
    <property type="match status" value="1"/>
</dbReference>
<comment type="similarity">
    <text evidence="1 4">Belongs to the aldehyde dehydrogenase family.</text>
</comment>
<dbReference type="PANTHER" id="PTHR43353">
    <property type="entry name" value="SUCCINATE-SEMIALDEHYDE DEHYDROGENASE, MITOCHONDRIAL"/>
    <property type="match status" value="1"/>
</dbReference>
<evidence type="ECO:0000256" key="4">
    <source>
        <dbReference type="RuleBase" id="RU003345"/>
    </source>
</evidence>
<evidence type="ECO:0000259" key="5">
    <source>
        <dbReference type="Pfam" id="PF00171"/>
    </source>
</evidence>
<dbReference type="InterPro" id="IPR016160">
    <property type="entry name" value="Ald_DH_CS_CYS"/>
</dbReference>
<dbReference type="Pfam" id="PF00171">
    <property type="entry name" value="Aldedh"/>
    <property type="match status" value="1"/>
</dbReference>
<dbReference type="InterPro" id="IPR029510">
    <property type="entry name" value="Ald_DH_CS_GLU"/>
</dbReference>
<dbReference type="NCBIfam" id="TIGR01780">
    <property type="entry name" value="SSADH"/>
    <property type="match status" value="1"/>
</dbReference>
<accession>A0ABS8XJ63</accession>
<evidence type="ECO:0000256" key="2">
    <source>
        <dbReference type="ARBA" id="ARBA00023002"/>
    </source>
</evidence>
<evidence type="ECO:0000313" key="6">
    <source>
        <dbReference type="EMBL" id="MCE4552904.1"/>
    </source>
</evidence>
<dbReference type="InterPro" id="IPR015590">
    <property type="entry name" value="Aldehyde_DH_dom"/>
</dbReference>
<gene>
    <name evidence="6" type="ORF">LXT13_00385</name>
</gene>
<dbReference type="EMBL" id="JAJTWU010000001">
    <property type="protein sequence ID" value="MCE4552904.1"/>
    <property type="molecule type" value="Genomic_DNA"/>
</dbReference>
<dbReference type="Gene3D" id="3.40.309.10">
    <property type="entry name" value="Aldehyde Dehydrogenase, Chain A, domain 2"/>
    <property type="match status" value="1"/>
</dbReference>
<evidence type="ECO:0000256" key="3">
    <source>
        <dbReference type="PROSITE-ProRule" id="PRU10007"/>
    </source>
</evidence>
<dbReference type="InterPro" id="IPR050740">
    <property type="entry name" value="Aldehyde_DH_Superfamily"/>
</dbReference>
<protein>
    <submittedName>
        <fullName evidence="6">NAD-dependent succinate-semialdehyde dehydrogenase</fullName>
    </submittedName>
</protein>
<name>A0ABS8XJ63_9BURK</name>
<evidence type="ECO:0000256" key="1">
    <source>
        <dbReference type="ARBA" id="ARBA00009986"/>
    </source>
</evidence>
<dbReference type="PROSITE" id="PS00070">
    <property type="entry name" value="ALDEHYDE_DEHYDR_CYS"/>
    <property type="match status" value="1"/>
</dbReference>
<comment type="caution">
    <text evidence="6">The sequence shown here is derived from an EMBL/GenBank/DDBJ whole genome shotgun (WGS) entry which is preliminary data.</text>
</comment>
<dbReference type="PROSITE" id="PS00687">
    <property type="entry name" value="ALDEHYDE_DEHYDR_GLU"/>
    <property type="match status" value="1"/>
</dbReference>